<keyword evidence="1" id="KW-0472">Membrane</keyword>
<organism evidence="2 3">
    <name type="scientific">Actibacterium pelagium</name>
    <dbReference type="NCBI Taxonomy" id="2029103"/>
    <lineage>
        <taxon>Bacteria</taxon>
        <taxon>Pseudomonadati</taxon>
        <taxon>Pseudomonadota</taxon>
        <taxon>Alphaproteobacteria</taxon>
        <taxon>Rhodobacterales</taxon>
        <taxon>Roseobacteraceae</taxon>
        <taxon>Actibacterium</taxon>
    </lineage>
</organism>
<reference evidence="2" key="1">
    <citation type="journal article" date="2014" name="Int. J. Syst. Evol. Microbiol.">
        <title>Complete genome sequence of Corynebacterium casei LMG S-19264T (=DSM 44701T), isolated from a smear-ripened cheese.</title>
        <authorList>
            <consortium name="US DOE Joint Genome Institute (JGI-PGF)"/>
            <person name="Walter F."/>
            <person name="Albersmeier A."/>
            <person name="Kalinowski J."/>
            <person name="Ruckert C."/>
        </authorList>
    </citation>
    <scope>NUCLEOTIDE SEQUENCE</scope>
    <source>
        <strain evidence="2">CGMCC 1.16012</strain>
    </source>
</reference>
<comment type="caution">
    <text evidence="2">The sequence shown here is derived from an EMBL/GenBank/DDBJ whole genome shotgun (WGS) entry which is preliminary data.</text>
</comment>
<name>A0A917AEK9_9RHOB</name>
<evidence type="ECO:0000313" key="3">
    <source>
        <dbReference type="Proteomes" id="UP000606730"/>
    </source>
</evidence>
<reference evidence="2" key="2">
    <citation type="submission" date="2020-09" db="EMBL/GenBank/DDBJ databases">
        <authorList>
            <person name="Sun Q."/>
            <person name="Zhou Y."/>
        </authorList>
    </citation>
    <scope>NUCLEOTIDE SEQUENCE</scope>
    <source>
        <strain evidence="2">CGMCC 1.16012</strain>
    </source>
</reference>
<dbReference type="InterPro" id="IPR045616">
    <property type="entry name" value="DUF6446"/>
</dbReference>
<keyword evidence="1" id="KW-0812">Transmembrane</keyword>
<protein>
    <recommendedName>
        <fullName evidence="4">Histidine kinase</fullName>
    </recommendedName>
</protein>
<accession>A0A917AEK9</accession>
<proteinExistence type="predicted"/>
<sequence length="178" mass="19087">MAGLTWGKFMVGSVVVAAIAAGVGVWYTQERAFYAPVAVEDAKVEITSITSGKPEVILTENLTAIDSESSPIRYRACFTTPTSLALLTETYEVFDRAVPLVAPDTFDCFNAAAIGEALESEEAIAFMGEKHIEYGIDRIVAVYPDGRGFVWNQVNSCGKSAFSGNPLPLGCPLPPEKN</sequence>
<dbReference type="Proteomes" id="UP000606730">
    <property type="component" value="Unassembled WGS sequence"/>
</dbReference>
<gene>
    <name evidence="2" type="ORF">GCM10011517_14500</name>
</gene>
<dbReference type="Pfam" id="PF20044">
    <property type="entry name" value="DUF6446"/>
    <property type="match status" value="1"/>
</dbReference>
<evidence type="ECO:0008006" key="4">
    <source>
        <dbReference type="Google" id="ProtNLM"/>
    </source>
</evidence>
<evidence type="ECO:0000313" key="2">
    <source>
        <dbReference type="EMBL" id="GGE47792.1"/>
    </source>
</evidence>
<feature type="transmembrane region" description="Helical" evidence="1">
    <location>
        <begin position="6"/>
        <end position="27"/>
    </location>
</feature>
<dbReference type="OrthoDB" id="7819947at2"/>
<keyword evidence="1" id="KW-1133">Transmembrane helix</keyword>
<dbReference type="RefSeq" id="WP_095595747.1">
    <property type="nucleotide sequence ID" value="NZ_BMKN01000001.1"/>
</dbReference>
<dbReference type="AlphaFoldDB" id="A0A917AEK9"/>
<keyword evidence="3" id="KW-1185">Reference proteome</keyword>
<evidence type="ECO:0000256" key="1">
    <source>
        <dbReference type="SAM" id="Phobius"/>
    </source>
</evidence>
<dbReference type="EMBL" id="BMKN01000001">
    <property type="protein sequence ID" value="GGE47792.1"/>
    <property type="molecule type" value="Genomic_DNA"/>
</dbReference>